<evidence type="ECO:0000313" key="2">
    <source>
        <dbReference type="Proteomes" id="UP000478571"/>
    </source>
</evidence>
<dbReference type="EMBL" id="WWEU01000005">
    <property type="protein sequence ID" value="MYM60628.1"/>
    <property type="molecule type" value="Genomic_DNA"/>
</dbReference>
<keyword evidence="2" id="KW-1185">Reference proteome</keyword>
<evidence type="ECO:0000313" key="1">
    <source>
        <dbReference type="EMBL" id="MYM60628.1"/>
    </source>
</evidence>
<dbReference type="AlphaFoldDB" id="A0A6L8LWX7"/>
<accession>A0A6L8LWX7</accession>
<dbReference type="Proteomes" id="UP000478571">
    <property type="component" value="Unassembled WGS sequence"/>
</dbReference>
<name>A0A6L8LWX7_9VIBR</name>
<gene>
    <name evidence="1" type="ORF">GTG28_15455</name>
</gene>
<reference evidence="1 2" key="1">
    <citation type="submission" date="2020-01" db="EMBL/GenBank/DDBJ databases">
        <title>Draft Genome Sequence of Vibrio sp. strain OCN044, Isolated from a Healthy Coral at Palmyra Atoll.</title>
        <authorList>
            <person name="Videau P."/>
            <person name="Loughran R."/>
            <person name="Esquivel A."/>
            <person name="Deadmond M."/>
            <person name="Paddock B.E."/>
            <person name="Saw J.H."/>
            <person name="Ushijima B."/>
        </authorList>
    </citation>
    <scope>NUCLEOTIDE SEQUENCE [LARGE SCALE GENOMIC DNA]</scope>
    <source>
        <strain evidence="1 2">OCN044</strain>
    </source>
</reference>
<protein>
    <submittedName>
        <fullName evidence="1">Uncharacterized protein</fullName>
    </submittedName>
</protein>
<dbReference type="RefSeq" id="WP_160931416.1">
    <property type="nucleotide sequence ID" value="NZ_WWEU01000005.1"/>
</dbReference>
<comment type="caution">
    <text evidence="1">The sequence shown here is derived from an EMBL/GenBank/DDBJ whole genome shotgun (WGS) entry which is preliminary data.</text>
</comment>
<sequence length="50" mass="5808">MRNIVSLTETEQSLEQIMMQSIDLSSKSGQLVDVLNRRLEIERLVMKGMR</sequence>
<proteinExistence type="predicted"/>
<organism evidence="1 2">
    <name type="scientific">Vibrio tetraodonis subsp. pristinus</name>
    <dbReference type="NCBI Taxonomy" id="2695891"/>
    <lineage>
        <taxon>Bacteria</taxon>
        <taxon>Pseudomonadati</taxon>
        <taxon>Pseudomonadota</taxon>
        <taxon>Gammaproteobacteria</taxon>
        <taxon>Vibrionales</taxon>
        <taxon>Vibrionaceae</taxon>
        <taxon>Vibrio</taxon>
    </lineage>
</organism>